<evidence type="ECO:0000313" key="3">
    <source>
        <dbReference type="EMBL" id="KAK3277129.1"/>
    </source>
</evidence>
<reference evidence="3 4" key="1">
    <citation type="journal article" date="2015" name="Genome Biol. Evol.">
        <title>Comparative Genomics of a Bacterivorous Green Alga Reveals Evolutionary Causalities and Consequences of Phago-Mixotrophic Mode of Nutrition.</title>
        <authorList>
            <person name="Burns J.A."/>
            <person name="Paasch A."/>
            <person name="Narechania A."/>
            <person name="Kim E."/>
        </authorList>
    </citation>
    <scope>NUCLEOTIDE SEQUENCE [LARGE SCALE GENOMIC DNA]</scope>
    <source>
        <strain evidence="3 4">PLY_AMNH</strain>
    </source>
</reference>
<feature type="region of interest" description="Disordered" evidence="2">
    <location>
        <begin position="1026"/>
        <end position="1094"/>
    </location>
</feature>
<gene>
    <name evidence="3" type="ORF">CYMTET_14842</name>
</gene>
<accession>A0AAE0L9Y6</accession>
<feature type="compositionally biased region" description="Acidic residues" evidence="2">
    <location>
        <begin position="1146"/>
        <end position="1159"/>
    </location>
</feature>
<feature type="non-terminal residue" evidence="3">
    <location>
        <position position="1539"/>
    </location>
</feature>
<comment type="caution">
    <text evidence="3">The sequence shown here is derived from an EMBL/GenBank/DDBJ whole genome shotgun (WGS) entry which is preliminary data.</text>
</comment>
<evidence type="ECO:0000313" key="4">
    <source>
        <dbReference type="Proteomes" id="UP001190700"/>
    </source>
</evidence>
<dbReference type="SUPFAM" id="SSF49758">
    <property type="entry name" value="Calpain large subunit, middle domain (domain III)"/>
    <property type="match status" value="1"/>
</dbReference>
<organism evidence="3 4">
    <name type="scientific">Cymbomonas tetramitiformis</name>
    <dbReference type="NCBI Taxonomy" id="36881"/>
    <lineage>
        <taxon>Eukaryota</taxon>
        <taxon>Viridiplantae</taxon>
        <taxon>Chlorophyta</taxon>
        <taxon>Pyramimonadophyceae</taxon>
        <taxon>Pyramimonadales</taxon>
        <taxon>Pyramimonadaceae</taxon>
        <taxon>Cymbomonas</taxon>
    </lineage>
</organism>
<keyword evidence="4" id="KW-1185">Reference proteome</keyword>
<proteinExistence type="predicted"/>
<keyword evidence="1" id="KW-0175">Coiled coil</keyword>
<name>A0AAE0L9Y6_9CHLO</name>
<evidence type="ECO:0000256" key="2">
    <source>
        <dbReference type="SAM" id="MobiDB-lite"/>
    </source>
</evidence>
<dbReference type="Proteomes" id="UP001190700">
    <property type="component" value="Unassembled WGS sequence"/>
</dbReference>
<feature type="compositionally biased region" description="Polar residues" evidence="2">
    <location>
        <begin position="486"/>
        <end position="507"/>
    </location>
</feature>
<feature type="compositionally biased region" description="Low complexity" evidence="2">
    <location>
        <begin position="1054"/>
        <end position="1078"/>
    </location>
</feature>
<sequence>MGNGCSRGDFPVHTLFQDAPAPTDQEDEALTLLTTDLTTYGNASKLTAAVKTSLSRGSLQEITQALQQVESKVRKPQDVASLPAMEAMLFSGGVFVQRASRGDFTRRKLLQTEEPEWDSFTSDAQLLHHVIMKGTPEHMECAVTRVREAQTNSIPKTAVAALMWCCSTFAARIRTGEFRGAEDDEEEVLVESVLKATKRKNPETGEQIETETEWLATLSVVWDMMHHPPSIGKPFLERKNWVLNELCAVTEAMQTILEKGLMLKKAIPLMANLDELIQTYDMLSVAVREAQELPGMPFEVVKWGSSIVRSRALEADLVAAVDDKDIPAARSSLQSFHLDGNDLEVSDAFVLDAENMLQLLEDERQAMLQRLRSVVQRRQAGGADAPVETREKWRRELKGAIEAAQGMPSCGPPCWTERGVPGLMPLLHAAEANVLMLEACRATWHIRHDHTIPSPISSRMRPPSMASTHVSTRPASIVPPFAGVDSTGSRSASKMSRSKTPASRPMTSSSVSHSDRVGSALDAAAGEALMGVQEGGDGYADGASDEDGDVDEMTMSERKIQAAELLESKRTEAAQVPGVDLELQSYLRQESNKLLVDAEVLRALEAEDLEKMAAMEKEEASPALLDEIRARREKDARQREEERVRRVMCRDELKAAVEKWDSSAGRAYATYTDWLHALLHALEEAEAAGLGQGHRHLVDALLEGVDQLFNAAHAQVDLIEVYLQVAPDAGPAGVGAPSAQRRTSARTLSHAVQQVADVPLVQQQLLDTSEELVERLQQEAGLLDMLEREDLPAKGVRRVVDAAVASPASTHPELIAAGRLRLKRAEVEEDLVVATETWDRGQLERLVRLVQTEGVPARARFLMPATSMLNNIHLLADCAQFTEDENVDALAQVLHKARIQGLLVEHVDNAVLRRKFETYILQLQRMQAIDRMHQHMTPLDVPMLQASLAVAKAAEVPEDTMHPARDVLDGVSRHVVQGSFNATCSGGPYNAHDVWTTNPQFRIKFDPTCPSQVKLVILMKELAEEPELRTPSPLKLRPDDPATSPKGVPGTPGSGSESASVSMPASPMSAAPSTPGAMDTPTSGARRSRSSSRLIPTAIAEETFIAAGDLRKTSARAAGKKTLHNVIEKSLSEASLQGLATAEESAAFEDEEDEEDEEVPGPLGLYGIHAVRNTDGSTAADVHPECQVLGATPYTSRMSFLRLDAVATDRPVYLVPSTAVQGVFGRFEITVIVETLDANVRLKQVNKIGDQVLEAIETDNLVDLDRLLNKITVNRLSRVHGKKALTYRQKRRAEFMLEEAAHNAKLFLQSIYSKEAGVSSRADNHELLQALRYSADKDVVHAIHSHALAAKAKVDAVMAMDMAQEVSYKFLQETLQNAVLMGLEEKARHSYDLQMRRMRACEGLEDALAAGEAGYAALQGAFEDATSSEAHLSKGGAVVEEAKKVLDLLGNARRTVEVELESWAGGQRGVSRSWLDQPQLQLVIASTETSRVSLALSDVVDDISGESLFPRGVPYALHVVTPKTGGDGSFPEQATYTMQ</sequence>
<evidence type="ECO:0000256" key="1">
    <source>
        <dbReference type="SAM" id="Coils"/>
    </source>
</evidence>
<feature type="region of interest" description="Disordered" evidence="2">
    <location>
        <begin position="455"/>
        <end position="516"/>
    </location>
</feature>
<dbReference type="EMBL" id="LGRX02006241">
    <property type="protein sequence ID" value="KAK3277129.1"/>
    <property type="molecule type" value="Genomic_DNA"/>
</dbReference>
<feature type="coiled-coil region" evidence="1">
    <location>
        <begin position="350"/>
        <end position="377"/>
    </location>
</feature>
<dbReference type="InterPro" id="IPR036213">
    <property type="entry name" value="Calpain_III_sf"/>
</dbReference>
<protein>
    <submittedName>
        <fullName evidence="3">Uncharacterized protein</fullName>
    </submittedName>
</protein>
<feature type="region of interest" description="Disordered" evidence="2">
    <location>
        <begin position="1140"/>
        <end position="1159"/>
    </location>
</feature>
<feature type="compositionally biased region" description="Low complexity" evidence="2">
    <location>
        <begin position="455"/>
        <end position="465"/>
    </location>
</feature>